<evidence type="ECO:0000256" key="4">
    <source>
        <dbReference type="ARBA" id="ARBA00022692"/>
    </source>
</evidence>
<dbReference type="STRING" id="269796.Rru_A0189"/>
<feature type="transmembrane region" description="Helical" evidence="10">
    <location>
        <begin position="132"/>
        <end position="151"/>
    </location>
</feature>
<keyword evidence="5" id="KW-0547">Nucleotide-binding</keyword>
<dbReference type="Pfam" id="PF00005">
    <property type="entry name" value="ABC_tran"/>
    <property type="match status" value="1"/>
</dbReference>
<comment type="subcellular location">
    <subcellularLocation>
        <location evidence="1">Cell membrane</location>
        <topology evidence="1">Multi-pass membrane protein</topology>
    </subcellularLocation>
</comment>
<dbReference type="CDD" id="cd07346">
    <property type="entry name" value="ABC_6TM_exporters"/>
    <property type="match status" value="1"/>
</dbReference>
<reference evidence="13 14" key="1">
    <citation type="journal article" date="2011" name="Stand. Genomic Sci.">
        <title>Complete genome sequence of Rhodospirillum rubrum type strain (S1).</title>
        <authorList>
            <person name="Munk A.C."/>
            <person name="Copeland A."/>
            <person name="Lucas S."/>
            <person name="Lapidus A."/>
            <person name="Del Rio T.G."/>
            <person name="Barry K."/>
            <person name="Detter J.C."/>
            <person name="Hammon N."/>
            <person name="Israni S."/>
            <person name="Pitluck S."/>
            <person name="Brettin T."/>
            <person name="Bruce D."/>
            <person name="Han C."/>
            <person name="Tapia R."/>
            <person name="Gilna P."/>
            <person name="Schmutz J."/>
            <person name="Larimer F."/>
            <person name="Land M."/>
            <person name="Kyrpides N.C."/>
            <person name="Mavromatis K."/>
            <person name="Richardson P."/>
            <person name="Rohde M."/>
            <person name="Goker M."/>
            <person name="Klenk H.P."/>
            <person name="Zhang Y."/>
            <person name="Roberts G.P."/>
            <person name="Reslewic S."/>
            <person name="Schwartz D.C."/>
        </authorList>
    </citation>
    <scope>NUCLEOTIDE SEQUENCE [LARGE SCALE GENOMIC DNA]</scope>
    <source>
        <strain evidence="14">ATCC 11170 / ATH 1.1.1 / DSM 467 / LMG 4362 / NCIMB 8255 / S1</strain>
    </source>
</reference>
<keyword evidence="14" id="KW-1185">Reference proteome</keyword>
<keyword evidence="7 10" id="KW-1133">Transmembrane helix</keyword>
<dbReference type="InterPro" id="IPR017871">
    <property type="entry name" value="ABC_transporter-like_CS"/>
</dbReference>
<gene>
    <name evidence="13" type="ordered locus">Rru_A0189</name>
</gene>
<dbReference type="PROSITE" id="PS50893">
    <property type="entry name" value="ABC_TRANSPORTER_2"/>
    <property type="match status" value="1"/>
</dbReference>
<dbReference type="SMART" id="SM00382">
    <property type="entry name" value="AAA"/>
    <property type="match status" value="1"/>
</dbReference>
<dbReference type="Gene3D" id="1.20.1560.10">
    <property type="entry name" value="ABC transporter type 1, transmembrane domain"/>
    <property type="match status" value="1"/>
</dbReference>
<keyword evidence="3" id="KW-1003">Cell membrane</keyword>
<keyword evidence="8 10" id="KW-0472">Membrane</keyword>
<dbReference type="InterPro" id="IPR036640">
    <property type="entry name" value="ABC1_TM_sf"/>
</dbReference>
<dbReference type="eggNOG" id="COG1132">
    <property type="taxonomic scope" value="Bacteria"/>
</dbReference>
<name>Q2RY01_RHORT</name>
<dbReference type="AlphaFoldDB" id="Q2RY01"/>
<dbReference type="SUPFAM" id="SSF90123">
    <property type="entry name" value="ABC transporter transmembrane region"/>
    <property type="match status" value="1"/>
</dbReference>
<dbReference type="SUPFAM" id="SSF52540">
    <property type="entry name" value="P-loop containing nucleoside triphosphate hydrolases"/>
    <property type="match status" value="1"/>
</dbReference>
<dbReference type="InterPro" id="IPR011527">
    <property type="entry name" value="ABC1_TM_dom"/>
</dbReference>
<dbReference type="PROSITE" id="PS50929">
    <property type="entry name" value="ABC_TM1F"/>
    <property type="match status" value="1"/>
</dbReference>
<dbReference type="GO" id="GO:0016887">
    <property type="term" value="F:ATP hydrolysis activity"/>
    <property type="evidence" value="ECO:0007669"/>
    <property type="project" value="InterPro"/>
</dbReference>
<dbReference type="PROSITE" id="PS00211">
    <property type="entry name" value="ABC_TRANSPORTER_1"/>
    <property type="match status" value="1"/>
</dbReference>
<evidence type="ECO:0000256" key="2">
    <source>
        <dbReference type="ARBA" id="ARBA00022448"/>
    </source>
</evidence>
<dbReference type="Pfam" id="PF00664">
    <property type="entry name" value="ABC_membrane"/>
    <property type="match status" value="1"/>
</dbReference>
<evidence type="ECO:0000259" key="11">
    <source>
        <dbReference type="PROSITE" id="PS50893"/>
    </source>
</evidence>
<dbReference type="EC" id="3.6.3.27" evidence="13"/>
<proteinExistence type="predicted"/>
<dbReference type="PhylomeDB" id="Q2RY01"/>
<dbReference type="InterPro" id="IPR003593">
    <property type="entry name" value="AAA+_ATPase"/>
</dbReference>
<evidence type="ECO:0000313" key="14">
    <source>
        <dbReference type="Proteomes" id="UP000001929"/>
    </source>
</evidence>
<evidence type="ECO:0000256" key="8">
    <source>
        <dbReference type="ARBA" id="ARBA00023136"/>
    </source>
</evidence>
<keyword evidence="4 10" id="KW-0812">Transmembrane</keyword>
<evidence type="ECO:0000313" key="13">
    <source>
        <dbReference type="EMBL" id="ABC20994.1"/>
    </source>
</evidence>
<dbReference type="Proteomes" id="UP000001929">
    <property type="component" value="Chromosome"/>
</dbReference>
<feature type="transmembrane region" description="Helical" evidence="10">
    <location>
        <begin position="52"/>
        <end position="73"/>
    </location>
</feature>
<keyword evidence="13" id="KW-0378">Hydrolase</keyword>
<evidence type="ECO:0000256" key="6">
    <source>
        <dbReference type="ARBA" id="ARBA00022840"/>
    </source>
</evidence>
<dbReference type="FunFam" id="3.40.50.300:FF:000221">
    <property type="entry name" value="Multidrug ABC transporter ATP-binding protein"/>
    <property type="match status" value="1"/>
</dbReference>
<feature type="transmembrane region" description="Helical" evidence="10">
    <location>
        <begin position="12"/>
        <end position="40"/>
    </location>
</feature>
<dbReference type="GO" id="GO:0005886">
    <property type="term" value="C:plasma membrane"/>
    <property type="evidence" value="ECO:0007669"/>
    <property type="project" value="UniProtKB-SubCell"/>
</dbReference>
<organism evidence="13 14">
    <name type="scientific">Rhodospirillum rubrum (strain ATCC 11170 / ATH 1.1.1 / DSM 467 / LMG 4362 / NCIMB 8255 / S1)</name>
    <dbReference type="NCBI Taxonomy" id="269796"/>
    <lineage>
        <taxon>Bacteria</taxon>
        <taxon>Pseudomonadati</taxon>
        <taxon>Pseudomonadota</taxon>
        <taxon>Alphaproteobacteria</taxon>
        <taxon>Rhodospirillales</taxon>
        <taxon>Rhodospirillaceae</taxon>
        <taxon>Rhodospirillum</taxon>
    </lineage>
</organism>
<dbReference type="KEGG" id="rru:Rru_A0189"/>
<evidence type="ECO:0000259" key="12">
    <source>
        <dbReference type="PROSITE" id="PS50929"/>
    </source>
</evidence>
<dbReference type="PANTHER" id="PTHR24221">
    <property type="entry name" value="ATP-BINDING CASSETTE SUB-FAMILY B"/>
    <property type="match status" value="1"/>
</dbReference>
<dbReference type="InterPro" id="IPR039421">
    <property type="entry name" value="Type_1_exporter"/>
</dbReference>
<dbReference type="EMBL" id="CP000230">
    <property type="protein sequence ID" value="ABC20994.1"/>
    <property type="molecule type" value="Genomic_DNA"/>
</dbReference>
<feature type="transmembrane region" description="Helical" evidence="10">
    <location>
        <begin position="229"/>
        <end position="253"/>
    </location>
</feature>
<keyword evidence="2" id="KW-0813">Transport</keyword>
<evidence type="ECO:0000256" key="5">
    <source>
        <dbReference type="ARBA" id="ARBA00022741"/>
    </source>
</evidence>
<feature type="domain" description="ABC transporter" evidence="11">
    <location>
        <begin position="330"/>
        <end position="563"/>
    </location>
</feature>
<dbReference type="PANTHER" id="PTHR24221:SF654">
    <property type="entry name" value="ATP-BINDING CASSETTE SUB-FAMILY B MEMBER 6"/>
    <property type="match status" value="1"/>
</dbReference>
<evidence type="ECO:0000256" key="1">
    <source>
        <dbReference type="ARBA" id="ARBA00004651"/>
    </source>
</evidence>
<evidence type="ECO:0000256" key="3">
    <source>
        <dbReference type="ARBA" id="ARBA00022475"/>
    </source>
</evidence>
<dbReference type="HOGENOM" id="CLU_000604_84_3_5"/>
<dbReference type="InterPro" id="IPR003439">
    <property type="entry name" value="ABC_transporter-like_ATP-bd"/>
</dbReference>
<sequence>MAILFDLIRQRAALLSLAMLASAGAAVLGLAPLLAIYTLALEIMGDAPDRQAIHAVVFWTALAMGGRWLLLFLSNNWSHMAAYALLFDLRLRIADRLTQLPLGFILTWSSGDLKRVLQEDVERLEMVLGHTLTDVVAAVTLLIGAGIVLVWMDPIMAAAAFAPLPVAIGLQAMLWRGSHDTVEAYTQAAGRMNAAIVEFIRAIPVIKTFGRGQTSMGHLKRTIDDYQGIVVAFSSAMVPAWVGFMVALGSGLLFVLPIGGWRLLSGAIDGPTFILFLLLGVGLMQSLVQIITFGNHMRTTLASIERVRGILDAPTLAGGAITTPPASLDVSFSHVSFSYGEKKVLDDITLTCPPGARTAIVGPSGAGKTTLAHLAARFWDPQQGAISIGGVPLSDYAPETLVRLTASVFQDVFLFHDTILANLRVGAPDATREQVIAAAREAQIHDFIMTLPDGYDTVLGDRGARLSGGEKQRLSIARAILKDAPIVILDEATAFADPVNERRIRTALERLCRDKTVITIAHRLSTIQDADQIAVLDDGRLVDVGRHDILLTHCAVYQRLWSAYTSPWDGGNGSAAHPPHSQPGFAARQGEVR</sequence>
<evidence type="ECO:0000256" key="9">
    <source>
        <dbReference type="SAM" id="MobiDB-lite"/>
    </source>
</evidence>
<accession>Q2RY01</accession>
<feature type="domain" description="ABC transmembrane type-1" evidence="12">
    <location>
        <begin position="17"/>
        <end position="299"/>
    </location>
</feature>
<keyword evidence="6" id="KW-0067">ATP-binding</keyword>
<dbReference type="EnsemblBacteria" id="ABC20994">
    <property type="protein sequence ID" value="ABC20994"/>
    <property type="gene ID" value="Rru_A0189"/>
</dbReference>
<evidence type="ECO:0000256" key="10">
    <source>
        <dbReference type="SAM" id="Phobius"/>
    </source>
</evidence>
<feature type="transmembrane region" description="Helical" evidence="10">
    <location>
        <begin position="273"/>
        <end position="293"/>
    </location>
</feature>
<evidence type="ECO:0000256" key="7">
    <source>
        <dbReference type="ARBA" id="ARBA00022989"/>
    </source>
</evidence>
<dbReference type="GO" id="GO:0140359">
    <property type="term" value="F:ABC-type transporter activity"/>
    <property type="evidence" value="ECO:0007669"/>
    <property type="project" value="InterPro"/>
</dbReference>
<protein>
    <submittedName>
        <fullName evidence="13">ABC transporter, transmembrane region</fullName>
        <ecNumber evidence="13">3.6.3.27</ecNumber>
    </submittedName>
</protein>
<dbReference type="PATRIC" id="fig|269796.9.peg.243"/>
<feature type="region of interest" description="Disordered" evidence="9">
    <location>
        <begin position="572"/>
        <end position="593"/>
    </location>
</feature>
<dbReference type="GO" id="GO:0005524">
    <property type="term" value="F:ATP binding"/>
    <property type="evidence" value="ECO:0007669"/>
    <property type="project" value="UniProtKB-KW"/>
</dbReference>
<dbReference type="InterPro" id="IPR027417">
    <property type="entry name" value="P-loop_NTPase"/>
</dbReference>
<dbReference type="Gene3D" id="3.40.50.300">
    <property type="entry name" value="P-loop containing nucleotide triphosphate hydrolases"/>
    <property type="match status" value="1"/>
</dbReference>